<organism evidence="9 10">
    <name type="scientific">Jonquetella anthropi DSM 22815</name>
    <dbReference type="NCBI Taxonomy" id="885272"/>
    <lineage>
        <taxon>Bacteria</taxon>
        <taxon>Thermotogati</taxon>
        <taxon>Synergistota</taxon>
        <taxon>Synergistia</taxon>
        <taxon>Synergistales</taxon>
        <taxon>Dethiosulfovibrionaceae</taxon>
        <taxon>Jonquetella</taxon>
    </lineage>
</organism>
<evidence type="ECO:0000313" key="9">
    <source>
        <dbReference type="EMBL" id="EHM13341.1"/>
    </source>
</evidence>
<accession>H0UKY2</accession>
<evidence type="ECO:0000256" key="8">
    <source>
        <dbReference type="PIRSR" id="PIRSR001123-2"/>
    </source>
</evidence>
<evidence type="ECO:0000256" key="6">
    <source>
        <dbReference type="PIRNR" id="PIRNR001123"/>
    </source>
</evidence>
<dbReference type="EMBL" id="CM001376">
    <property type="protein sequence ID" value="EHM13341.1"/>
    <property type="molecule type" value="Genomic_DNA"/>
</dbReference>
<evidence type="ECO:0000313" key="10">
    <source>
        <dbReference type="Proteomes" id="UP000003806"/>
    </source>
</evidence>
<evidence type="ECO:0000256" key="2">
    <source>
        <dbReference type="ARBA" id="ARBA00022438"/>
    </source>
</evidence>
<keyword evidence="5" id="KW-0378">Hydrolase</keyword>
<evidence type="ECO:0000256" key="3">
    <source>
        <dbReference type="ARBA" id="ARBA00022670"/>
    </source>
</evidence>
<keyword evidence="3" id="KW-0645">Protease</keyword>
<dbReference type="GO" id="GO:0004177">
    <property type="term" value="F:aminopeptidase activity"/>
    <property type="evidence" value="ECO:0007669"/>
    <property type="project" value="UniProtKB-UniRule"/>
</dbReference>
<name>H0UKY2_9BACT</name>
<comment type="cofactor">
    <cofactor evidence="8">
        <name>a divalent metal cation</name>
        <dbReference type="ChEBI" id="CHEBI:60240"/>
    </cofactor>
    <text evidence="8">Binds 2 divalent metal cations per subunit.</text>
</comment>
<dbReference type="eggNOG" id="COG1363">
    <property type="taxonomic scope" value="Bacteria"/>
</dbReference>
<dbReference type="SUPFAM" id="SSF53187">
    <property type="entry name" value="Zn-dependent exopeptidases"/>
    <property type="match status" value="1"/>
</dbReference>
<proteinExistence type="inferred from homology"/>
<dbReference type="InterPro" id="IPR008007">
    <property type="entry name" value="Peptidase_M42"/>
</dbReference>
<dbReference type="Gene3D" id="3.40.630.10">
    <property type="entry name" value="Zn peptidases"/>
    <property type="match status" value="1"/>
</dbReference>
<comment type="similarity">
    <text evidence="1 6">Belongs to the peptidase M42 family.</text>
</comment>
<dbReference type="CDD" id="cd05657">
    <property type="entry name" value="M42_glucanase_like"/>
    <property type="match status" value="1"/>
</dbReference>
<protein>
    <submittedName>
        <fullName evidence="9">Peptidase family protein</fullName>
    </submittedName>
</protein>
<evidence type="ECO:0000256" key="5">
    <source>
        <dbReference type="ARBA" id="ARBA00022801"/>
    </source>
</evidence>
<evidence type="ECO:0000256" key="7">
    <source>
        <dbReference type="PIRSR" id="PIRSR001123-1"/>
    </source>
</evidence>
<feature type="binding site" evidence="8">
    <location>
        <position position="224"/>
    </location>
    <ligand>
        <name>Zn(2+)</name>
        <dbReference type="ChEBI" id="CHEBI:29105"/>
        <label>2</label>
    </ligand>
</feature>
<reference evidence="9 10" key="1">
    <citation type="submission" date="2011-11" db="EMBL/GenBank/DDBJ databases">
        <title>The Noncontiguous Finished genome of Jonquetella anthropi DSM 22815.</title>
        <authorList>
            <consortium name="US DOE Joint Genome Institute (JGI-PGF)"/>
            <person name="Lucas S."/>
            <person name="Copeland A."/>
            <person name="Lapidus A."/>
            <person name="Glavina del Rio T."/>
            <person name="Dalin E."/>
            <person name="Tice H."/>
            <person name="Bruce D."/>
            <person name="Goodwin L."/>
            <person name="Pitluck S."/>
            <person name="Peters L."/>
            <person name="Mikhailova N."/>
            <person name="Held B."/>
            <person name="Kyrpides N."/>
            <person name="Mavromatis K."/>
            <person name="Ivanova N."/>
            <person name="Markowitz V."/>
            <person name="Cheng J.-F."/>
            <person name="Hugenholtz P."/>
            <person name="Woyke T."/>
            <person name="Wu D."/>
            <person name="Gronow S."/>
            <person name="Wellnitz S."/>
            <person name="Brambilla E."/>
            <person name="Klenk H.-P."/>
            <person name="Eisen J.A."/>
        </authorList>
    </citation>
    <scope>NUCLEOTIDE SEQUENCE [LARGE SCALE GENOMIC DNA]</scope>
    <source>
        <strain evidence="9 10">DSM 22815</strain>
    </source>
</reference>
<dbReference type="Pfam" id="PF05343">
    <property type="entry name" value="Peptidase_M42"/>
    <property type="match status" value="1"/>
</dbReference>
<dbReference type="AlphaFoldDB" id="H0UKY2"/>
<dbReference type="InterPro" id="IPR023367">
    <property type="entry name" value="Peptidase_M42_dom2"/>
</dbReference>
<feature type="binding site" evidence="8">
    <location>
        <position position="189"/>
    </location>
    <ligand>
        <name>Zn(2+)</name>
        <dbReference type="ChEBI" id="CHEBI:29105"/>
        <label>2</label>
    </ligand>
</feature>
<feature type="binding site" evidence="8">
    <location>
        <position position="189"/>
    </location>
    <ligand>
        <name>Zn(2+)</name>
        <dbReference type="ChEBI" id="CHEBI:29105"/>
        <label>1</label>
    </ligand>
</feature>
<evidence type="ECO:0000256" key="4">
    <source>
        <dbReference type="ARBA" id="ARBA00022723"/>
    </source>
</evidence>
<dbReference type="InterPro" id="IPR051464">
    <property type="entry name" value="Peptidase_M42_aminopept"/>
</dbReference>
<keyword evidence="2" id="KW-0031">Aminopeptidase</keyword>
<evidence type="ECO:0000256" key="1">
    <source>
        <dbReference type="ARBA" id="ARBA00006272"/>
    </source>
</evidence>
<dbReference type="GO" id="GO:0046872">
    <property type="term" value="F:metal ion binding"/>
    <property type="evidence" value="ECO:0007669"/>
    <property type="project" value="UniProtKB-UniRule"/>
</dbReference>
<dbReference type="RefSeq" id="WP_008522999.1">
    <property type="nucleotide sequence ID" value="NZ_CM001376.1"/>
</dbReference>
<dbReference type="PANTHER" id="PTHR32481:SF7">
    <property type="entry name" value="AMINOPEPTIDASE YHFE-RELATED"/>
    <property type="match status" value="1"/>
</dbReference>
<dbReference type="Proteomes" id="UP000003806">
    <property type="component" value="Chromosome"/>
</dbReference>
<dbReference type="HOGENOM" id="CLU_053520_0_0_0"/>
<keyword evidence="4 8" id="KW-0479">Metal-binding</keyword>
<gene>
    <name evidence="9" type="ORF">JonanDRAFT_0968</name>
</gene>
<dbReference type="SUPFAM" id="SSF101821">
    <property type="entry name" value="Aminopeptidase/glucanase lid domain"/>
    <property type="match status" value="1"/>
</dbReference>
<dbReference type="Gene3D" id="2.40.30.40">
    <property type="entry name" value="Peptidase M42, domain 2"/>
    <property type="match status" value="1"/>
</dbReference>
<dbReference type="PANTHER" id="PTHR32481">
    <property type="entry name" value="AMINOPEPTIDASE"/>
    <property type="match status" value="1"/>
</dbReference>
<feature type="active site" description="Proton acceptor" evidence="7">
    <location>
        <position position="223"/>
    </location>
</feature>
<keyword evidence="10" id="KW-1185">Reference proteome</keyword>
<dbReference type="STRING" id="885272.JonanDRAFT_0968"/>
<dbReference type="PIRSF" id="PIRSF001123">
    <property type="entry name" value="PepA_GA"/>
    <property type="match status" value="1"/>
</dbReference>
<feature type="binding site" evidence="8">
    <location>
        <position position="243"/>
    </location>
    <ligand>
        <name>Zn(2+)</name>
        <dbReference type="ChEBI" id="CHEBI:29105"/>
        <label>1</label>
    </ligand>
</feature>
<feature type="binding site" evidence="8">
    <location>
        <position position="71"/>
    </location>
    <ligand>
        <name>Zn(2+)</name>
        <dbReference type="ChEBI" id="CHEBI:29105"/>
        <label>1</label>
    </ligand>
</feature>
<dbReference type="GO" id="GO:0006508">
    <property type="term" value="P:proteolysis"/>
    <property type="evidence" value="ECO:0007669"/>
    <property type="project" value="UniProtKB-KW"/>
</dbReference>
<sequence>MKPTVDMEYVLGLGKELIEIPSVGGDCRRAMNRVRDEFTALGLKPKETNKGALIASQPGRTQNGGRIVSAHVDTLGAVVRRIEPNGTLRLLTVGGFSWNCVEAENLLVHTADGKTVEGSLMPDKASRHAFAEEVTTMVRDDDHVHVRLDEPVQTAEDVRRLGIEVGDIVSFETRFRRTPAGFVKSRYLDDKICLACCFGAIKALKDASLLPSRPVHWYASNYEEIGHGVSVIPDGVTECLAVDIAIVAEGNNSSERAVSILAKDSRTPYPVDFRHRLQKLAQAEGIPYRVDTPYRYGSDASMGALAGFDFNFAAMGPGVDASHHYERTHIDALKATCGLLMAYLLEE</sequence>